<keyword evidence="20" id="KW-1185">Reference proteome</keyword>
<keyword evidence="11" id="KW-0406">Ion transport</keyword>
<evidence type="ECO:0000256" key="13">
    <source>
        <dbReference type="ARBA" id="ARBA00023303"/>
    </source>
</evidence>
<dbReference type="PANTHER" id="PTHR45628">
    <property type="entry name" value="VOLTAGE-DEPENDENT CALCIUM CHANNEL TYPE A SUBUNIT ALPHA-1"/>
    <property type="match status" value="1"/>
</dbReference>
<feature type="compositionally biased region" description="Basic and acidic residues" evidence="16">
    <location>
        <begin position="568"/>
        <end position="581"/>
    </location>
</feature>
<feature type="region of interest" description="Disordered" evidence="16">
    <location>
        <begin position="1645"/>
        <end position="1667"/>
    </location>
</feature>
<dbReference type="InterPro" id="IPR050599">
    <property type="entry name" value="VDCC_alpha-1_subunit"/>
</dbReference>
<dbReference type="Gene3D" id="1.20.120.350">
    <property type="entry name" value="Voltage-gated potassium channels. Chain C"/>
    <property type="match status" value="4"/>
</dbReference>
<evidence type="ECO:0000313" key="19">
    <source>
        <dbReference type="EMBL" id="KAA0200717.1"/>
    </source>
</evidence>
<dbReference type="Pfam" id="PF08763">
    <property type="entry name" value="Ca_chan_IQ"/>
    <property type="match status" value="1"/>
</dbReference>
<evidence type="ECO:0000256" key="8">
    <source>
        <dbReference type="ARBA" id="ARBA00022837"/>
    </source>
</evidence>
<keyword evidence="12 17" id="KW-0472">Membrane</keyword>
<feature type="transmembrane region" description="Helical" evidence="17">
    <location>
        <begin position="31"/>
        <end position="50"/>
    </location>
</feature>
<evidence type="ECO:0000256" key="7">
    <source>
        <dbReference type="ARBA" id="ARBA00022737"/>
    </source>
</evidence>
<dbReference type="Pfam" id="PF00520">
    <property type="entry name" value="Ion_trans"/>
    <property type="match status" value="6"/>
</dbReference>
<evidence type="ECO:0000256" key="14">
    <source>
        <dbReference type="PIRSR" id="PIRSR602077-1"/>
    </source>
</evidence>
<feature type="region of interest" description="Disordered" evidence="16">
    <location>
        <begin position="1275"/>
        <end position="1315"/>
    </location>
</feature>
<keyword evidence="9 15" id="KW-0851">Voltage-gated channel</keyword>
<dbReference type="OrthoDB" id="431720at2759"/>
<dbReference type="Gene3D" id="6.10.250.2500">
    <property type="match status" value="1"/>
</dbReference>
<feature type="transmembrane region" description="Helical" evidence="17">
    <location>
        <begin position="410"/>
        <end position="431"/>
    </location>
</feature>
<dbReference type="Pfam" id="PF16905">
    <property type="entry name" value="GPHH"/>
    <property type="match status" value="1"/>
</dbReference>
<feature type="binding site" evidence="14">
    <location>
        <position position="248"/>
    </location>
    <ligand>
        <name>Ca(2+)</name>
        <dbReference type="ChEBI" id="CHEBI:29108"/>
    </ligand>
</feature>
<feature type="compositionally biased region" description="Basic and acidic residues" evidence="16">
    <location>
        <begin position="528"/>
        <end position="538"/>
    </location>
</feature>
<feature type="compositionally biased region" description="Acidic residues" evidence="16">
    <location>
        <begin position="1278"/>
        <end position="1296"/>
    </location>
</feature>
<dbReference type="GO" id="GO:0008331">
    <property type="term" value="F:high voltage-gated calcium channel activity"/>
    <property type="evidence" value="ECO:0007669"/>
    <property type="project" value="TreeGrafter"/>
</dbReference>
<dbReference type="FunFam" id="1.10.287.70:FF:000117">
    <property type="entry name" value="Voltage-gated Ca2+ channel, alpha subunit"/>
    <property type="match status" value="1"/>
</dbReference>
<dbReference type="Proteomes" id="UP000728185">
    <property type="component" value="Unassembled WGS sequence"/>
</dbReference>
<evidence type="ECO:0000256" key="2">
    <source>
        <dbReference type="ARBA" id="ARBA00022448"/>
    </source>
</evidence>
<dbReference type="PANTHER" id="PTHR45628:SF1">
    <property type="entry name" value="VOLTAGE-DEPENDENT CALCIUM CHANNEL TYPE D SUBUNIT ALPHA-1"/>
    <property type="match status" value="1"/>
</dbReference>
<feature type="region of interest" description="Disordered" evidence="16">
    <location>
        <begin position="1697"/>
        <end position="1737"/>
    </location>
</feature>
<evidence type="ECO:0000256" key="12">
    <source>
        <dbReference type="ARBA" id="ARBA00023136"/>
    </source>
</evidence>
<evidence type="ECO:0000256" key="11">
    <source>
        <dbReference type="ARBA" id="ARBA00023065"/>
    </source>
</evidence>
<sequence length="2167" mass="244496">MANCCALGAVSPYPDGDSNTLNHILEKIENAFIVIFTVECALKIVAFGFVMHSGAYLRNGWNILDFTIVVLGLLQPLIQEMVEESGVDVKALRAFRVLRPLRLVSGLPSLQVVLNAIMRAMVPLLHIALLVIFVIIIYAIIGLELFSGKLHAACYDIFTGEVEDHPSPCSLSRRGALCPRNMMCHDFKVDMSYAAVASRRAQMEAIAAGNITPPLPPPDRWTGPNYGITNFDNFGLSMLTVFQCVTMEGWTQVLYWVNDSQGMLYPWVYFISMIIIGSFFVMNLVLGVLSGEFSKEREKAKKRGKYQKAREQMQFAEDVQGYLDWISAAEDISDDEDNGEKEADKEKKFRWCAACRGTPSVDDEEEEDPSDHGLEDGGPRSQSSQQNQRRSRRWNRRCRRSCRRLVKSQTFYWIVIVLVFLNTGVLTSEHYRQPHWLDDFQDLANIIFVVLFSIEMLIKMYSLGIRCYFDFMFNRFDFFVVICSIIEIVLIRTKVMPPLGVSVLRCARLLRVFKVTSLDPINEEEEDKSGGEKNKANEANDQTEPPEEEDKQTDDFEDMTEVQTKESTGSRRASEPNEASKIKPIPNASSFFIFSPTNPFRVACHEICNHSYFNNIVLVCILVSSAMLAAEDPLDASSARNQILNYFDYFFTSVFTVEITLKVIKHVTNSFERYSIDTISVVKILRVSRVLRPLRAINRAKGLKHVVQCVVVAVKSIGNIMMVTFLLEFMFAVIGVQLFAGKFQSCNHGSRLIELECHGQFITYEANDINRPVLHPRIWLNNPLNFDNVPNAMLTLFAVSTFEGWPGLLYRSIDSYAEHYGKVYNNRPIVAIFYVAYIIVIAFFMINIFVGFVIVTFQQEGEQEYRNCELDKNQESAGNVGWAVPVDMICIRLFLPATDYTPENVSLIEFRSQDDAEGFTVYLRHAGLELHTFDVMVLEYGSAEHLQRVTLSTNQNNVLEFVPPATSIRKGFVSKILLPICSVPSRAVCGEQIFCDNSDTSELRRIKRQVNTNTDQNIVSNSSQLPNFEGQPNAYADALDYLNMIFTGVFTVEFVLKLTAFGFKNYFSDPWNVFDFIIVVGSFVDINMSHLAANSKFISINFFRLFRVMRLAKLLNRGEGIRTLLWTFIKSFQLSYLFYFEEPVVKCDRYSDSELKAIRTFLDEIEYQEQQELEGLNGTKRVNNLTVVYNATEIELQSNKLVSQQLDFLGTRNVDNVTDSIHSSPYYPSIHSAEVPPYIDDWSHRLSRIDPLVSSEQNQFHPVIPPFKRTRIRRTGQEAEEEVAVDESGEALDEDPESKQGAEISNGSTTQVPKYDERTIPLSKLEELGYNGPRANCGSNFAYPFFISFYMVCSFLIINLFVAVIMDNFDYLTRDWSILGPHHLDEFVRLWSEYDPEAKGRIKHLDVVTLLRKISPPLGFGKLCPHRTACVTLVRMNMPLNSDGTVMFNATLFALVRTNLKIKTEGAPIDQLNEELRTVIKKIWKRTSPKLLDQVVPPAGGNDDVTVGKFYATFLIQEWFRRWKQKKAEEQKALLHGQAPPRLSNLTMENQTSGYLTPVEDVGKRGSVSISDSDNHPTLFGSMMQALQRSRRQSIVSRALSHDIEQGSPGRKVSIVEPEDIDKPKSVEEKAPLLVTSRSSVVLDTPSRRSLPSTTRQLPKSIPESEFETAEPMLRVWEREKSSSDDLREEPIAMVPPNFRDTRQWNPPSGTELSARPIRNLPVPVPPSDVSDSNRPAFKSFGNGSIRQRLNEEPQVTIHQTELSVDDSKESDDGLSFYTRGDTPSPAPSIGAAILRPDVYPGTVDRGMRTRRKPLDTSDYVVLTSVPRDYALAPVGSTREVVDIDKLCDLPKPVWTASLPDVPIQPKPVRPSGKRKYRRQLPAIPQRNRSAERPNPVPDQPGPLFVDVPFHLAHVPTSPILSRVITDHSRHPSLGKIRTGYPVLGTEMPMQNNLLFNQPDVYEPPAVDPHGPAPSAPPDWRVQPSTPRTPARRTRNPSVGLLPNGTRLNQYVNFLTETPNRTQGDWLDQFTDGVTLDEMNHVSAPNGPNPVNTWVGNNTLSGDWMRLRPCSIPLHSNESPPPAPAPAPVPMAHNLLHGLRDLADHTYPAGSRSRDARINHFTYPEGRTQHPVPNANGPVNFVPLGLPKTPTVALRGGSGFGIRPKPI</sequence>
<feature type="compositionally biased region" description="Acidic residues" evidence="16">
    <location>
        <begin position="544"/>
        <end position="560"/>
    </location>
</feature>
<dbReference type="GO" id="GO:0005891">
    <property type="term" value="C:voltage-gated calcium channel complex"/>
    <property type="evidence" value="ECO:0007669"/>
    <property type="project" value="InterPro"/>
</dbReference>
<feature type="region of interest" description="Disordered" evidence="16">
    <location>
        <begin position="523"/>
        <end position="582"/>
    </location>
</feature>
<comment type="caution">
    <text evidence="19">The sequence shown here is derived from an EMBL/GenBank/DDBJ whole genome shotgun (WGS) entry which is preliminary data.</text>
</comment>
<dbReference type="SMART" id="SM01062">
    <property type="entry name" value="Ca_chan_IQ"/>
    <property type="match status" value="1"/>
</dbReference>
<evidence type="ECO:0000256" key="16">
    <source>
        <dbReference type="SAM" id="MobiDB-lite"/>
    </source>
</evidence>
<comment type="function">
    <text evidence="15">Voltage-sensitive calcium channels (VSCC) mediate the entry of calcium ions into excitable cells and are also involved in a variety of calcium-dependent processes, including muscle contraction, hormone or neurotransmitter release, gene expression, cell motility, cell division and cell death.</text>
</comment>
<dbReference type="SUPFAM" id="SSF81324">
    <property type="entry name" value="Voltage-gated potassium channels"/>
    <property type="match status" value="4"/>
</dbReference>
<name>A0A8E0S4D5_9TREM</name>
<evidence type="ECO:0000256" key="1">
    <source>
        <dbReference type="ARBA" id="ARBA00004141"/>
    </source>
</evidence>
<evidence type="ECO:0000256" key="10">
    <source>
        <dbReference type="ARBA" id="ARBA00022989"/>
    </source>
</evidence>
<dbReference type="EMBL" id="LUCM01000343">
    <property type="protein sequence ID" value="KAA0200717.1"/>
    <property type="molecule type" value="Genomic_DNA"/>
</dbReference>
<evidence type="ECO:0000256" key="15">
    <source>
        <dbReference type="RuleBase" id="RU003808"/>
    </source>
</evidence>
<comment type="similarity">
    <text evidence="15">Belongs to the calcium channel alpha-1 subunit (TC 1.A.1.11) family.</text>
</comment>
<keyword evidence="10 17" id="KW-1133">Transmembrane helix</keyword>
<evidence type="ECO:0000256" key="17">
    <source>
        <dbReference type="SAM" id="Phobius"/>
    </source>
</evidence>
<dbReference type="InterPro" id="IPR031649">
    <property type="entry name" value="GPHH_dom"/>
</dbReference>
<dbReference type="Gene3D" id="1.10.287.70">
    <property type="match status" value="3"/>
</dbReference>
<feature type="region of interest" description="Disordered" evidence="16">
    <location>
        <begin position="1865"/>
        <end position="1901"/>
    </location>
</feature>
<proteinExistence type="inferred from homology"/>
<keyword evidence="2" id="KW-0813">Transport</keyword>
<evidence type="ECO:0000256" key="3">
    <source>
        <dbReference type="ARBA" id="ARBA00022568"/>
    </source>
</evidence>
<accession>A0A8E0S4D5</accession>
<feature type="transmembrane region" description="Helical" evidence="17">
    <location>
        <begin position="1341"/>
        <end position="1365"/>
    </location>
</feature>
<feature type="transmembrane region" description="Helical" evidence="17">
    <location>
        <begin position="124"/>
        <end position="141"/>
    </location>
</feature>
<reference evidence="19" key="1">
    <citation type="submission" date="2019-05" db="EMBL/GenBank/DDBJ databases">
        <title>Annotation for the trematode Fasciolopsis buski.</title>
        <authorList>
            <person name="Choi Y.-J."/>
        </authorList>
    </citation>
    <scope>NUCLEOTIDE SEQUENCE</scope>
    <source>
        <strain evidence="19">HT</strain>
        <tissue evidence="19">Whole worm</tissue>
    </source>
</reference>
<organism evidence="19 20">
    <name type="scientific">Fasciolopsis buskii</name>
    <dbReference type="NCBI Taxonomy" id="27845"/>
    <lineage>
        <taxon>Eukaryota</taxon>
        <taxon>Metazoa</taxon>
        <taxon>Spiralia</taxon>
        <taxon>Lophotrochozoa</taxon>
        <taxon>Platyhelminthes</taxon>
        <taxon>Trematoda</taxon>
        <taxon>Digenea</taxon>
        <taxon>Plagiorchiida</taxon>
        <taxon>Echinostomata</taxon>
        <taxon>Echinostomatoidea</taxon>
        <taxon>Fasciolidae</taxon>
        <taxon>Fasciolopsis</taxon>
    </lineage>
</organism>
<feature type="region of interest" description="Disordered" evidence="16">
    <location>
        <begin position="1962"/>
        <end position="2003"/>
    </location>
</feature>
<dbReference type="GO" id="GO:0046872">
    <property type="term" value="F:metal ion binding"/>
    <property type="evidence" value="ECO:0007669"/>
    <property type="project" value="UniProtKB-KW"/>
</dbReference>
<gene>
    <name evidence="19" type="ORF">FBUS_02580</name>
</gene>
<dbReference type="GO" id="GO:0098703">
    <property type="term" value="P:calcium ion import across plasma membrane"/>
    <property type="evidence" value="ECO:0007669"/>
    <property type="project" value="TreeGrafter"/>
</dbReference>
<keyword evidence="5 17" id="KW-0812">Transmembrane</keyword>
<dbReference type="InterPro" id="IPR005821">
    <property type="entry name" value="Ion_trans_dom"/>
</dbReference>
<dbReference type="Gene3D" id="6.10.250.2180">
    <property type="match status" value="1"/>
</dbReference>
<feature type="transmembrane region" description="Helical" evidence="17">
    <location>
        <begin position="443"/>
        <end position="461"/>
    </location>
</feature>
<comment type="subcellular location">
    <subcellularLocation>
        <location evidence="1 15">Membrane</location>
        <topology evidence="1 15">Multi-pass membrane protein</topology>
    </subcellularLocation>
</comment>
<feature type="transmembrane region" description="Helical" evidence="17">
    <location>
        <begin position="267"/>
        <end position="289"/>
    </location>
</feature>
<evidence type="ECO:0000259" key="18">
    <source>
        <dbReference type="SMART" id="SM01062"/>
    </source>
</evidence>
<feature type="domain" description="Voltage-dependent calcium channel alpha-1 subunit IQ" evidence="18">
    <location>
        <begin position="1502"/>
        <end position="1536"/>
    </location>
</feature>
<dbReference type="InterPro" id="IPR027359">
    <property type="entry name" value="Volt_channel_dom_sf"/>
</dbReference>
<evidence type="ECO:0000256" key="6">
    <source>
        <dbReference type="ARBA" id="ARBA00022723"/>
    </source>
</evidence>
<evidence type="ECO:0000256" key="9">
    <source>
        <dbReference type="ARBA" id="ARBA00022882"/>
    </source>
</evidence>
<evidence type="ECO:0000256" key="4">
    <source>
        <dbReference type="ARBA" id="ARBA00022673"/>
    </source>
</evidence>
<dbReference type="InterPro" id="IPR014873">
    <property type="entry name" value="VDCC_a1su_IQ"/>
</dbReference>
<dbReference type="InterPro" id="IPR005446">
    <property type="entry name" value="VDCC_L_a1su"/>
</dbReference>
<feature type="transmembrane region" description="Helical" evidence="17">
    <location>
        <begin position="612"/>
        <end position="630"/>
    </location>
</feature>
<keyword evidence="6 14" id="KW-0479">Metal-binding</keyword>
<dbReference type="FunFam" id="1.20.120.350:FF:000001">
    <property type="entry name" value="Voltage-dependent L-type calcium channel subunit alpha"/>
    <property type="match status" value="1"/>
</dbReference>
<keyword evidence="4 15" id="KW-0107">Calcium channel</keyword>
<feature type="binding site" evidence="14">
    <location>
        <position position="803"/>
    </location>
    <ligand>
        <name>Ca(2+)</name>
        <dbReference type="ChEBI" id="CHEBI:29108"/>
    </ligand>
</feature>
<feature type="transmembrane region" description="Helical" evidence="17">
    <location>
        <begin position="720"/>
        <end position="740"/>
    </location>
</feature>
<dbReference type="InterPro" id="IPR002077">
    <property type="entry name" value="VDCCAlpha1"/>
</dbReference>
<feature type="compositionally biased region" description="Polar residues" evidence="16">
    <location>
        <begin position="1645"/>
        <end position="1658"/>
    </location>
</feature>
<dbReference type="PRINTS" id="PR00167">
    <property type="entry name" value="CACHANNEL"/>
</dbReference>
<keyword evidence="3 15" id="KW-0109">Calcium transport</keyword>
<keyword evidence="7" id="KW-0677">Repeat</keyword>
<keyword evidence="8 14" id="KW-0106">Calcium</keyword>
<dbReference type="PRINTS" id="PR01630">
    <property type="entry name" value="LVDCCALPHA1"/>
</dbReference>
<evidence type="ECO:0000313" key="20">
    <source>
        <dbReference type="Proteomes" id="UP000728185"/>
    </source>
</evidence>
<feature type="transmembrane region" description="Helical" evidence="17">
    <location>
        <begin position="831"/>
        <end position="857"/>
    </location>
</feature>
<feature type="compositionally biased region" description="Polar residues" evidence="16">
    <location>
        <begin position="1303"/>
        <end position="1312"/>
    </location>
</feature>
<dbReference type="FunFam" id="1.10.287.70:FF:000007">
    <property type="entry name" value="Voltage-dependent L-type calcium channel subunit alpha"/>
    <property type="match status" value="1"/>
</dbReference>
<protein>
    <recommendedName>
        <fullName evidence="15">Voltage-dependent L-type calcium channel subunit alpha</fullName>
    </recommendedName>
</protein>
<feature type="region of interest" description="Disordered" evidence="16">
    <location>
        <begin position="359"/>
        <end position="392"/>
    </location>
</feature>
<evidence type="ECO:0000256" key="5">
    <source>
        <dbReference type="ARBA" id="ARBA00022692"/>
    </source>
</evidence>
<keyword evidence="13" id="KW-0407">Ion channel</keyword>